<keyword evidence="2" id="KW-1185">Reference proteome</keyword>
<gene>
    <name evidence="1" type="ORF">IHE45_13G007500</name>
</gene>
<dbReference type="Proteomes" id="UP000827976">
    <property type="component" value="Chromosome 13"/>
</dbReference>
<sequence length="411" mass="46757">MSLRINFPSSSFWKIYKPKDFSRRYIYCNSEQPMNLMISWLLRDAVLWLLLLHITSSAEDYEFTFNGFHSTNLSLDGNSSLSANGILQITNATQQSKGQAFYPTSLRFKMSQSAAARSFSTTFVFAIVSQFPGYSSYGFTFCISPTKALNGESGHYMGLFNSTNNGHLSNHIIGVEFDTILTPEFQDIDDNHVGIDIQSEISKRARSAGYYTGDTNAKFHNLSLNSGQPMQVWVEYDSKVLQLNVTLAPFRVPMPERPLLSFNVDLSSQLLEDMYIGFTSSEGDDLTSHSILGWSFKIDGKATDLDLDSLPSLPTRSTDKKKSKTWVIWLPVCAFLGLFTAALIIRYVVAWRIKFAEVREDWEQEYGPHRFSYKELFQATDRFQGKTLTRAWRLWKCPQRSAANHESRSCC</sequence>
<organism evidence="1 2">
    <name type="scientific">Dioscorea alata</name>
    <name type="common">Purple yam</name>
    <dbReference type="NCBI Taxonomy" id="55571"/>
    <lineage>
        <taxon>Eukaryota</taxon>
        <taxon>Viridiplantae</taxon>
        <taxon>Streptophyta</taxon>
        <taxon>Embryophyta</taxon>
        <taxon>Tracheophyta</taxon>
        <taxon>Spermatophyta</taxon>
        <taxon>Magnoliopsida</taxon>
        <taxon>Liliopsida</taxon>
        <taxon>Dioscoreales</taxon>
        <taxon>Dioscoreaceae</taxon>
        <taxon>Dioscorea</taxon>
    </lineage>
</organism>
<keyword evidence="1" id="KW-0808">Transferase</keyword>
<proteinExistence type="predicted"/>
<dbReference type="EC" id="2.7.11.1" evidence="1"/>
<keyword evidence="1" id="KW-0418">Kinase</keyword>
<name>A0ACB7UW49_DIOAL</name>
<evidence type="ECO:0000313" key="1">
    <source>
        <dbReference type="EMBL" id="KAH7665054.1"/>
    </source>
</evidence>
<dbReference type="EMBL" id="CM037023">
    <property type="protein sequence ID" value="KAH7665054.1"/>
    <property type="molecule type" value="Genomic_DNA"/>
</dbReference>
<protein>
    <submittedName>
        <fullName evidence="1">Non-specific serine/threonine protein kinase protein</fullName>
        <ecNumber evidence="1">2.7.11.1</ecNumber>
    </submittedName>
</protein>
<reference evidence="2" key="1">
    <citation type="journal article" date="2022" name="Nat. Commun.">
        <title>Chromosome evolution and the genetic basis of agronomically important traits in greater yam.</title>
        <authorList>
            <person name="Bredeson J.V."/>
            <person name="Lyons J.B."/>
            <person name="Oniyinde I.O."/>
            <person name="Okereke N.R."/>
            <person name="Kolade O."/>
            <person name="Nnabue I."/>
            <person name="Nwadili C.O."/>
            <person name="Hribova E."/>
            <person name="Parker M."/>
            <person name="Nwogha J."/>
            <person name="Shu S."/>
            <person name="Carlson J."/>
            <person name="Kariba R."/>
            <person name="Muthemba S."/>
            <person name="Knop K."/>
            <person name="Barton G.J."/>
            <person name="Sherwood A.V."/>
            <person name="Lopez-Montes A."/>
            <person name="Asiedu R."/>
            <person name="Jamnadass R."/>
            <person name="Muchugi A."/>
            <person name="Goodstein D."/>
            <person name="Egesi C.N."/>
            <person name="Featherston J."/>
            <person name="Asfaw A."/>
            <person name="Simpson G.G."/>
            <person name="Dolezel J."/>
            <person name="Hendre P.S."/>
            <person name="Van Deynze A."/>
            <person name="Kumar P.L."/>
            <person name="Obidiegwu J.E."/>
            <person name="Bhattacharjee R."/>
            <person name="Rokhsar D.S."/>
        </authorList>
    </citation>
    <scope>NUCLEOTIDE SEQUENCE [LARGE SCALE GENOMIC DNA]</scope>
    <source>
        <strain evidence="2">cv. TDa95/00328</strain>
    </source>
</reference>
<evidence type="ECO:0000313" key="2">
    <source>
        <dbReference type="Proteomes" id="UP000827976"/>
    </source>
</evidence>
<accession>A0ACB7UW49</accession>
<keyword evidence="1" id="KW-0723">Serine/threonine-protein kinase</keyword>
<comment type="caution">
    <text evidence="1">The sequence shown here is derived from an EMBL/GenBank/DDBJ whole genome shotgun (WGS) entry which is preliminary data.</text>
</comment>